<dbReference type="GO" id="GO:0030154">
    <property type="term" value="P:cell differentiation"/>
    <property type="evidence" value="ECO:0007669"/>
    <property type="project" value="TreeGrafter"/>
</dbReference>
<dbReference type="InterPro" id="IPR000418">
    <property type="entry name" value="Ets_dom"/>
</dbReference>
<evidence type="ECO:0000256" key="2">
    <source>
        <dbReference type="ARBA" id="ARBA00005562"/>
    </source>
</evidence>
<evidence type="ECO:0000256" key="4">
    <source>
        <dbReference type="ARBA" id="ARBA00023125"/>
    </source>
</evidence>
<dbReference type="SMART" id="SM00413">
    <property type="entry name" value="ETS"/>
    <property type="match status" value="1"/>
</dbReference>
<reference evidence="9" key="1">
    <citation type="submission" date="2015-03" db="EMBL/GenBank/DDBJ databases">
        <title>Wuchereria bancrofti Genome Sequencing Papua New Guinea Strain.</title>
        <authorList>
            <person name="Small S.T."/>
            <person name="Serre D."/>
            <person name="Zimmerman P.A."/>
        </authorList>
    </citation>
    <scope>NUCLEOTIDE SEQUENCE [LARGE SCALE GENOMIC DNA]</scope>
    <source>
        <strain evidence="9">pt0022</strain>
    </source>
</reference>
<proteinExistence type="inferred from homology"/>
<evidence type="ECO:0000256" key="7">
    <source>
        <dbReference type="SAM" id="MobiDB-lite"/>
    </source>
</evidence>
<keyword evidence="5 6" id="KW-0539">Nucleus</keyword>
<comment type="similarity">
    <text evidence="2 6">Belongs to the ETS family.</text>
</comment>
<reference evidence="9" key="2">
    <citation type="journal article" date="2016" name="Mol. Ecol.">
        <title>Population genomics of the filarial nematode parasite Wuchereria bancrofti from mosquitoes.</title>
        <authorList>
            <person name="Small S.T."/>
            <person name="Reimer L.J."/>
            <person name="Tisch D.J."/>
            <person name="King C.L."/>
            <person name="Christensen B.M."/>
            <person name="Siba P.M."/>
            <person name="Kazura J.W."/>
            <person name="Serre D."/>
            <person name="Zimmerman P.A."/>
        </authorList>
    </citation>
    <scope>NUCLEOTIDE SEQUENCE</scope>
    <source>
        <strain evidence="9">pt0022</strain>
    </source>
</reference>
<dbReference type="GO" id="GO:0043565">
    <property type="term" value="F:sequence-specific DNA binding"/>
    <property type="evidence" value="ECO:0007669"/>
    <property type="project" value="InterPro"/>
</dbReference>
<evidence type="ECO:0000256" key="5">
    <source>
        <dbReference type="ARBA" id="ARBA00023242"/>
    </source>
</evidence>
<organism evidence="9 10">
    <name type="scientific">Wuchereria bancrofti</name>
    <dbReference type="NCBI Taxonomy" id="6293"/>
    <lineage>
        <taxon>Eukaryota</taxon>
        <taxon>Metazoa</taxon>
        <taxon>Ecdysozoa</taxon>
        <taxon>Nematoda</taxon>
        <taxon>Chromadorea</taxon>
        <taxon>Rhabditida</taxon>
        <taxon>Spirurina</taxon>
        <taxon>Spiruromorpha</taxon>
        <taxon>Filarioidea</taxon>
        <taxon>Onchocercidae</taxon>
        <taxon>Wuchereria</taxon>
    </lineage>
</organism>
<sequence>MEIEKPVLQQSSTDLLKCYHDVSFNSSLSHHPDISKAEVVKKIDYMTGNDNSDSDNSSSRAYLLLDEAKEDEENDNDNESKSSNTIFKQHFANFDVASKEEEEAATTTTTVANLNYPELSSFQHHFSMVPVEITKRNHAFVACKLVQNSSDSSSTINSNSINSIQEEIPEVEEKNSQNLQEKIKHSVSSLYSSSVVRQQNRRSDRTLIEKRPRIERPRARYPNSARRTSAPACLWPAPSLFPDQQAKSASSSLHDNLILLQKLLAKQRIMQENVATFNFDPSTSISNANDNIATASQSKISPPTLAPNFSTAQTSAPASTSSSSSSVLATWQLLRDARILSPWLSTALFYHPTTTTTTAIANTNWPHTDFTSSNFTDCIKSGSTLDATTLAPQPSTHIYHSTLQDVLCTNLHGTISPYSGSPLTNLTIPSSFFCSPYPSQSARMFMSRRYSEPTSLMPHHSGTGRRKSREGQVNYLWEFLLHLLQNKEYSPKYIKWLDHSKGIFKLVDSKAVSRLWGLHKNKPGMNYETMGRALRYYYQRGILQKVDGQRLVYQFMDVPKEEFYDDQQHITVNGNGHCSSSRRQLKRENNCLNFNEERNVTKMSHE</sequence>
<protein>
    <recommendedName>
        <fullName evidence="8">ETS domain-containing protein</fullName>
    </recommendedName>
</protein>
<feature type="compositionally biased region" description="Basic and acidic residues" evidence="7">
    <location>
        <begin position="201"/>
        <end position="218"/>
    </location>
</feature>
<dbReference type="WBParaSite" id="mrna-Wban_09813">
    <property type="protein sequence ID" value="mrna-Wban_09813"/>
    <property type="gene ID" value="Wban_09813"/>
</dbReference>
<comment type="subcellular location">
    <subcellularLocation>
        <location evidence="1 6">Nucleus</location>
    </subcellularLocation>
</comment>
<dbReference type="Pfam" id="PF00178">
    <property type="entry name" value="Ets"/>
    <property type="match status" value="1"/>
</dbReference>
<keyword evidence="3" id="KW-0217">Developmental protein</keyword>
<dbReference type="PROSITE" id="PS50061">
    <property type="entry name" value="ETS_DOMAIN_3"/>
    <property type="match status" value="1"/>
</dbReference>
<dbReference type="GO" id="GO:0040034">
    <property type="term" value="P:regulation of development, heterochronic"/>
    <property type="evidence" value="ECO:0007669"/>
    <property type="project" value="UniProtKB-ARBA"/>
</dbReference>
<dbReference type="PROSITE" id="PS00345">
    <property type="entry name" value="ETS_DOMAIN_1"/>
    <property type="match status" value="1"/>
</dbReference>
<name>A0AAF5Q4W1_WUCBA</name>
<dbReference type="PANTHER" id="PTHR11849">
    <property type="entry name" value="ETS"/>
    <property type="match status" value="1"/>
</dbReference>
<reference evidence="10" key="3">
    <citation type="submission" date="2024-02" db="UniProtKB">
        <authorList>
            <consortium name="WormBaseParasite"/>
        </authorList>
    </citation>
    <scope>IDENTIFICATION</scope>
    <source>
        <strain evidence="10">pt0022</strain>
    </source>
</reference>
<accession>A0AAF5Q4W1</accession>
<dbReference type="PROSITE" id="PS00346">
    <property type="entry name" value="ETS_DOMAIN_2"/>
    <property type="match status" value="1"/>
</dbReference>
<dbReference type="InterPro" id="IPR046328">
    <property type="entry name" value="ETS_fam"/>
</dbReference>
<dbReference type="SUPFAM" id="SSF46785">
    <property type="entry name" value="Winged helix' DNA-binding domain"/>
    <property type="match status" value="1"/>
</dbReference>
<dbReference type="InterPro" id="IPR036388">
    <property type="entry name" value="WH-like_DNA-bd_sf"/>
</dbReference>
<feature type="region of interest" description="Disordered" evidence="7">
    <location>
        <begin position="194"/>
        <end position="227"/>
    </location>
</feature>
<dbReference type="FunFam" id="1.10.10.10:FF:000411">
    <property type="entry name" value="Ecdysone-induced protein 74EF isoform A"/>
    <property type="match status" value="1"/>
</dbReference>
<feature type="region of interest" description="Disordered" evidence="7">
    <location>
        <begin position="296"/>
        <end position="322"/>
    </location>
</feature>
<dbReference type="Proteomes" id="UP000093561">
    <property type="component" value="Unassembled WGS sequence"/>
</dbReference>
<dbReference type="Gene3D" id="1.10.10.10">
    <property type="entry name" value="Winged helix-like DNA-binding domain superfamily/Winged helix DNA-binding domain"/>
    <property type="match status" value="1"/>
</dbReference>
<evidence type="ECO:0000313" key="9">
    <source>
        <dbReference type="Proteomes" id="UP000093561"/>
    </source>
</evidence>
<dbReference type="PANTHER" id="PTHR11849:SF191">
    <property type="entry name" value="ECDYSONE-INDUCED PROTEIN 74EF ISOFORM B"/>
    <property type="match status" value="1"/>
</dbReference>
<dbReference type="PRINTS" id="PR00454">
    <property type="entry name" value="ETSDOMAIN"/>
</dbReference>
<dbReference type="InterPro" id="IPR036390">
    <property type="entry name" value="WH_DNA-bd_sf"/>
</dbReference>
<feature type="compositionally biased region" description="Low complexity" evidence="7">
    <location>
        <begin position="310"/>
        <end position="322"/>
    </location>
</feature>
<evidence type="ECO:0000313" key="10">
    <source>
        <dbReference type="WBParaSite" id="mrna-Wban_09813"/>
    </source>
</evidence>
<evidence type="ECO:0000256" key="1">
    <source>
        <dbReference type="ARBA" id="ARBA00004123"/>
    </source>
</evidence>
<dbReference type="GO" id="GO:0005634">
    <property type="term" value="C:nucleus"/>
    <property type="evidence" value="ECO:0007669"/>
    <property type="project" value="UniProtKB-SubCell"/>
</dbReference>
<dbReference type="AlphaFoldDB" id="A0AAF5Q4W1"/>
<dbReference type="GO" id="GO:0000981">
    <property type="term" value="F:DNA-binding transcription factor activity, RNA polymerase II-specific"/>
    <property type="evidence" value="ECO:0007669"/>
    <property type="project" value="TreeGrafter"/>
</dbReference>
<evidence type="ECO:0000259" key="8">
    <source>
        <dbReference type="PROSITE" id="PS50061"/>
    </source>
</evidence>
<feature type="domain" description="ETS" evidence="8">
    <location>
        <begin position="474"/>
        <end position="556"/>
    </location>
</feature>
<evidence type="ECO:0000256" key="3">
    <source>
        <dbReference type="ARBA" id="ARBA00022473"/>
    </source>
</evidence>
<keyword evidence="4 6" id="KW-0238">DNA-binding</keyword>
<evidence type="ECO:0000256" key="6">
    <source>
        <dbReference type="RuleBase" id="RU004019"/>
    </source>
</evidence>